<dbReference type="PANTHER" id="PTHR30582:SF24">
    <property type="entry name" value="L,D-TRANSPEPTIDASE ERFK_SRFK-RELATED"/>
    <property type="match status" value="1"/>
</dbReference>
<keyword evidence="4" id="KW-0808">Transferase</keyword>
<gene>
    <name evidence="11" type="ORF">HT99x_00361</name>
</gene>
<dbReference type="InterPro" id="IPR050979">
    <property type="entry name" value="LD-transpeptidase"/>
</dbReference>
<evidence type="ECO:0000259" key="10">
    <source>
        <dbReference type="PROSITE" id="PS52029"/>
    </source>
</evidence>
<dbReference type="PROSITE" id="PS52029">
    <property type="entry name" value="LD_TPASE"/>
    <property type="match status" value="1"/>
</dbReference>
<dbReference type="RefSeq" id="WP_235528400.1">
    <property type="nucleotide sequence ID" value="NZ_LKAJ02000001.1"/>
</dbReference>
<dbReference type="GO" id="GO:0018104">
    <property type="term" value="P:peptidoglycan-protein cross-linking"/>
    <property type="evidence" value="ECO:0007669"/>
    <property type="project" value="TreeGrafter"/>
</dbReference>
<evidence type="ECO:0000256" key="1">
    <source>
        <dbReference type="ARBA" id="ARBA00004752"/>
    </source>
</evidence>
<protein>
    <submittedName>
        <fullName evidence="11">L,D-transpeptidase catalytic domain</fullName>
    </submittedName>
</protein>
<evidence type="ECO:0000256" key="8">
    <source>
        <dbReference type="ARBA" id="ARBA00023316"/>
    </source>
</evidence>
<name>A0A0Q9Z0J9_9GAMM</name>
<evidence type="ECO:0000256" key="3">
    <source>
        <dbReference type="ARBA" id="ARBA00022676"/>
    </source>
</evidence>
<keyword evidence="3" id="KW-0328">Glycosyltransferase</keyword>
<proteinExistence type="inferred from homology"/>
<organism evidence="11">
    <name type="scientific">Candidatus Berkiella aquae</name>
    <dbReference type="NCBI Taxonomy" id="295108"/>
    <lineage>
        <taxon>Bacteria</taxon>
        <taxon>Pseudomonadati</taxon>
        <taxon>Pseudomonadota</taxon>
        <taxon>Gammaproteobacteria</taxon>
        <taxon>Candidatus Berkiellales</taxon>
        <taxon>Candidatus Berkiellaceae</taxon>
        <taxon>Candidatus Berkiella</taxon>
    </lineage>
</organism>
<sequence>MRAVAQPADFETISFYEEGGGLQTLIIDVASQQLHHLQDKKVLKSYLISTAAKGVGEKKGSEQTPRGQHIIRAKIGANYPKKAVFVGRRFTGEIYSPELALMHPNRDWILSRILWLSGLELGKNRLQDCDTMQRYIYIHGCPDEKITGTPASHGCIRMHNDDIIELFDLIPPKTPVLIQG</sequence>
<evidence type="ECO:0000256" key="7">
    <source>
        <dbReference type="ARBA" id="ARBA00022984"/>
    </source>
</evidence>
<dbReference type="PANTHER" id="PTHR30582">
    <property type="entry name" value="L,D-TRANSPEPTIDASE"/>
    <property type="match status" value="1"/>
</dbReference>
<evidence type="ECO:0000313" key="11">
    <source>
        <dbReference type="EMBL" id="KRG22820.1"/>
    </source>
</evidence>
<dbReference type="PATRIC" id="fig|1590043.3.peg.362"/>
<comment type="pathway">
    <text evidence="1 9">Cell wall biogenesis; peptidoglycan biosynthesis.</text>
</comment>
<feature type="domain" description="L,D-TPase catalytic" evidence="10">
    <location>
        <begin position="23"/>
        <end position="179"/>
    </location>
</feature>
<dbReference type="GO" id="GO:0071972">
    <property type="term" value="F:peptidoglycan L,D-transpeptidase activity"/>
    <property type="evidence" value="ECO:0007669"/>
    <property type="project" value="TreeGrafter"/>
</dbReference>
<keyword evidence="5" id="KW-0378">Hydrolase</keyword>
<dbReference type="UniPathway" id="UPA00219"/>
<keyword evidence="8 9" id="KW-0961">Cell wall biogenesis/degradation</keyword>
<dbReference type="SUPFAM" id="SSF141523">
    <property type="entry name" value="L,D-transpeptidase catalytic domain-like"/>
    <property type="match status" value="1"/>
</dbReference>
<accession>A0A0Q9Z0J9</accession>
<dbReference type="InterPro" id="IPR005490">
    <property type="entry name" value="LD_TPept_cat_dom"/>
</dbReference>
<dbReference type="GO" id="GO:0008360">
    <property type="term" value="P:regulation of cell shape"/>
    <property type="evidence" value="ECO:0007669"/>
    <property type="project" value="UniProtKB-UniRule"/>
</dbReference>
<dbReference type="EMBL" id="LKAJ01000001">
    <property type="protein sequence ID" value="KRG22820.1"/>
    <property type="molecule type" value="Genomic_DNA"/>
</dbReference>
<reference evidence="11" key="1">
    <citation type="submission" date="2015-09" db="EMBL/GenBank/DDBJ databases">
        <title>Draft Genome Sequences of Two Novel Amoeba-resistant Intranuclear Bacteria, Candidatus Berkiella cookevillensis and Candidatus Berkiella aquae.</title>
        <authorList>
            <person name="Mehari Y.T."/>
            <person name="Arivett B.A."/>
            <person name="Farone A.L."/>
            <person name="Gunderson J.H."/>
            <person name="Farone M.B."/>
        </authorList>
    </citation>
    <scope>NUCLEOTIDE SEQUENCE [LARGE SCALE GENOMIC DNA]</scope>
    <source>
        <strain evidence="11">HT99</strain>
    </source>
</reference>
<keyword evidence="7 9" id="KW-0573">Peptidoglycan synthesis</keyword>
<evidence type="ECO:0000256" key="2">
    <source>
        <dbReference type="ARBA" id="ARBA00005992"/>
    </source>
</evidence>
<dbReference type="Pfam" id="PF03734">
    <property type="entry name" value="YkuD"/>
    <property type="match status" value="1"/>
</dbReference>
<dbReference type="GO" id="GO:0005576">
    <property type="term" value="C:extracellular region"/>
    <property type="evidence" value="ECO:0007669"/>
    <property type="project" value="TreeGrafter"/>
</dbReference>
<comment type="similarity">
    <text evidence="2">Belongs to the YkuD family.</text>
</comment>
<feature type="active site" description="Proton donor/acceptor" evidence="9">
    <location>
        <position position="139"/>
    </location>
</feature>
<evidence type="ECO:0000256" key="9">
    <source>
        <dbReference type="PROSITE-ProRule" id="PRU01373"/>
    </source>
</evidence>
<dbReference type="GO" id="GO:0016757">
    <property type="term" value="F:glycosyltransferase activity"/>
    <property type="evidence" value="ECO:0007669"/>
    <property type="project" value="UniProtKB-KW"/>
</dbReference>
<dbReference type="GO" id="GO:0071555">
    <property type="term" value="P:cell wall organization"/>
    <property type="evidence" value="ECO:0007669"/>
    <property type="project" value="UniProtKB-UniRule"/>
</dbReference>
<keyword evidence="6 9" id="KW-0133">Cell shape</keyword>
<feature type="active site" description="Nucleophile" evidence="9">
    <location>
        <position position="155"/>
    </location>
</feature>
<comment type="caution">
    <text evidence="11">The sequence shown here is derived from an EMBL/GenBank/DDBJ whole genome shotgun (WGS) entry which is preliminary data.</text>
</comment>
<dbReference type="STRING" id="295108.HT99x_00361"/>
<dbReference type="InterPro" id="IPR038063">
    <property type="entry name" value="Transpep_catalytic_dom"/>
</dbReference>
<dbReference type="CDD" id="cd16913">
    <property type="entry name" value="YkuD_like"/>
    <property type="match status" value="1"/>
</dbReference>
<evidence type="ECO:0000256" key="5">
    <source>
        <dbReference type="ARBA" id="ARBA00022801"/>
    </source>
</evidence>
<evidence type="ECO:0000256" key="6">
    <source>
        <dbReference type="ARBA" id="ARBA00022960"/>
    </source>
</evidence>
<dbReference type="AlphaFoldDB" id="A0A0Q9Z0J9"/>
<evidence type="ECO:0000256" key="4">
    <source>
        <dbReference type="ARBA" id="ARBA00022679"/>
    </source>
</evidence>
<dbReference type="Gene3D" id="2.40.440.10">
    <property type="entry name" value="L,D-transpeptidase catalytic domain-like"/>
    <property type="match status" value="1"/>
</dbReference>